<dbReference type="Pfam" id="PF06114">
    <property type="entry name" value="Peptidase_M78"/>
    <property type="match status" value="1"/>
</dbReference>
<keyword evidence="4" id="KW-0614">Plasmid</keyword>
<evidence type="ECO:0000313" key="4">
    <source>
        <dbReference type="EMBL" id="AXN36858.1"/>
    </source>
</evidence>
<protein>
    <recommendedName>
        <fullName evidence="6">ImmA/IrrE family metallo-endopeptidase</fullName>
    </recommendedName>
</protein>
<dbReference type="Proteomes" id="UP000257607">
    <property type="component" value="Plasmid p-1.1928_2"/>
</dbReference>
<organism evidence="4 5">
    <name type="scientific">Latilactobacillus curvatus</name>
    <name type="common">Lactobacillus curvatus</name>
    <dbReference type="NCBI Taxonomy" id="28038"/>
    <lineage>
        <taxon>Bacteria</taxon>
        <taxon>Bacillati</taxon>
        <taxon>Bacillota</taxon>
        <taxon>Bacilli</taxon>
        <taxon>Lactobacillales</taxon>
        <taxon>Lactobacillaceae</taxon>
        <taxon>Latilactobacillus</taxon>
    </lineage>
</organism>
<dbReference type="Pfam" id="PF08401">
    <property type="entry name" value="ArdcN"/>
    <property type="match status" value="1"/>
</dbReference>
<accession>A0A385AGV4</accession>
<reference evidence="4 5" key="1">
    <citation type="submission" date="2018-07" db="EMBL/GenBank/DDBJ databases">
        <title>Lactobacillus curvatus genome sequence.</title>
        <authorList>
            <person name="Prechtl R."/>
        </authorList>
    </citation>
    <scope>NUCLEOTIDE SEQUENCE [LARGE SCALE GENOMIC DNA]</scope>
    <source>
        <strain evidence="4 5">TMW 1.1928</strain>
        <plasmid evidence="4 5">p-1.1928_2</plasmid>
    </source>
</reference>
<feature type="domain" description="IrrE N-terminal-like" evidence="2">
    <location>
        <begin position="199"/>
        <end position="257"/>
    </location>
</feature>
<dbReference type="InterPro" id="IPR013610">
    <property type="entry name" value="ArdC_N"/>
</dbReference>
<feature type="domain" description="N-terminal" evidence="3">
    <location>
        <begin position="8"/>
        <end position="110"/>
    </location>
</feature>
<dbReference type="GO" id="GO:0003697">
    <property type="term" value="F:single-stranded DNA binding"/>
    <property type="evidence" value="ECO:0007669"/>
    <property type="project" value="InterPro"/>
</dbReference>
<feature type="compositionally biased region" description="Polar residues" evidence="1">
    <location>
        <begin position="329"/>
        <end position="347"/>
    </location>
</feature>
<evidence type="ECO:0000259" key="2">
    <source>
        <dbReference type="Pfam" id="PF06114"/>
    </source>
</evidence>
<sequence>MSYQRKSKEDVQAEVKALAEQATEQVKKFETSFEARREFFDFMTEMYNYSPKNQMLIRSQYDGALGVAPFGYWKKEGFSVQKGEKGIKIFVPKTVSYFKNSEGITKQLSKATPNEKIDLQLGRYEVTKQNYFSVGSVFDITQTNAKPEDYPKIYPNRPYELNIEDPKQIDAIEKELLSIAKSRDIPVYNSQREYPGIELGAAKGVFFTNSNGGKGIVISDRINQTERLAVLTHELAHAALHDPSELNKNGYWSTHDLSSGRATNVKELQAEMVSYVVSKHHGLDTSEAAIPYIQSWTEDIKDFDKNADVFKDIQVTSQDFIKQIDESMARSQSKANVQTNSKEALAR</sequence>
<proteinExistence type="predicted"/>
<dbReference type="AlphaFoldDB" id="A0A385AGV4"/>
<evidence type="ECO:0000259" key="3">
    <source>
        <dbReference type="Pfam" id="PF08401"/>
    </source>
</evidence>
<gene>
    <name evidence="4" type="ORF">DT351_10950</name>
</gene>
<dbReference type="EMBL" id="CP031005">
    <property type="protein sequence ID" value="AXN36858.1"/>
    <property type="molecule type" value="Genomic_DNA"/>
</dbReference>
<dbReference type="InterPro" id="IPR010359">
    <property type="entry name" value="IrrE_HExxH"/>
</dbReference>
<evidence type="ECO:0000313" key="5">
    <source>
        <dbReference type="Proteomes" id="UP000257607"/>
    </source>
</evidence>
<evidence type="ECO:0000256" key="1">
    <source>
        <dbReference type="SAM" id="MobiDB-lite"/>
    </source>
</evidence>
<geneLocation type="plasmid" evidence="4 5">
    <name>p-1.1928_2</name>
</geneLocation>
<name>A0A385AGV4_LATCU</name>
<feature type="region of interest" description="Disordered" evidence="1">
    <location>
        <begin position="327"/>
        <end position="347"/>
    </location>
</feature>
<evidence type="ECO:0008006" key="6">
    <source>
        <dbReference type="Google" id="ProtNLM"/>
    </source>
</evidence>
<dbReference type="RefSeq" id="WP_116843812.1">
    <property type="nucleotide sequence ID" value="NZ_CP031005.1"/>
</dbReference>